<name>A0ABW1NCQ0_9ACTN</name>
<organism evidence="2 3">
    <name type="scientific">Sphaerisporangium aureirubrum</name>
    <dbReference type="NCBI Taxonomy" id="1544736"/>
    <lineage>
        <taxon>Bacteria</taxon>
        <taxon>Bacillati</taxon>
        <taxon>Actinomycetota</taxon>
        <taxon>Actinomycetes</taxon>
        <taxon>Streptosporangiales</taxon>
        <taxon>Streptosporangiaceae</taxon>
        <taxon>Sphaerisporangium</taxon>
    </lineage>
</organism>
<dbReference type="RefSeq" id="WP_380748509.1">
    <property type="nucleotide sequence ID" value="NZ_JBHSRF010000007.1"/>
</dbReference>
<reference evidence="3" key="1">
    <citation type="journal article" date="2019" name="Int. J. Syst. Evol. Microbiol.">
        <title>The Global Catalogue of Microorganisms (GCM) 10K type strain sequencing project: providing services to taxonomists for standard genome sequencing and annotation.</title>
        <authorList>
            <consortium name="The Broad Institute Genomics Platform"/>
            <consortium name="The Broad Institute Genome Sequencing Center for Infectious Disease"/>
            <person name="Wu L."/>
            <person name="Ma J."/>
        </authorList>
    </citation>
    <scope>NUCLEOTIDE SEQUENCE [LARGE SCALE GENOMIC DNA]</scope>
    <source>
        <strain evidence="3">JCM 30346</strain>
    </source>
</reference>
<proteinExistence type="predicted"/>
<comment type="caution">
    <text evidence="2">The sequence shown here is derived from an EMBL/GenBank/DDBJ whole genome shotgun (WGS) entry which is preliminary data.</text>
</comment>
<evidence type="ECO:0000313" key="3">
    <source>
        <dbReference type="Proteomes" id="UP001596137"/>
    </source>
</evidence>
<dbReference type="Proteomes" id="UP001596137">
    <property type="component" value="Unassembled WGS sequence"/>
</dbReference>
<sequence length="67" mass="7280">MTGLIGRIRAHREARAEAPTNREIDDYLTAARGGPLSPRPPYSPDAATQQAAWRAQMAEALAPEVTH</sequence>
<accession>A0ABW1NCQ0</accession>
<feature type="compositionally biased region" description="Basic and acidic residues" evidence="1">
    <location>
        <begin position="11"/>
        <end position="25"/>
    </location>
</feature>
<evidence type="ECO:0000313" key="2">
    <source>
        <dbReference type="EMBL" id="MFC6081070.1"/>
    </source>
</evidence>
<protein>
    <submittedName>
        <fullName evidence="2">Uncharacterized protein</fullName>
    </submittedName>
</protein>
<keyword evidence="3" id="KW-1185">Reference proteome</keyword>
<dbReference type="EMBL" id="JBHSRF010000007">
    <property type="protein sequence ID" value="MFC6081070.1"/>
    <property type="molecule type" value="Genomic_DNA"/>
</dbReference>
<gene>
    <name evidence="2" type="ORF">ACFP1K_07845</name>
</gene>
<evidence type="ECO:0000256" key="1">
    <source>
        <dbReference type="SAM" id="MobiDB-lite"/>
    </source>
</evidence>
<feature type="region of interest" description="Disordered" evidence="1">
    <location>
        <begin position="1"/>
        <end position="49"/>
    </location>
</feature>